<dbReference type="InterPro" id="IPR021838">
    <property type="entry name" value="DUF3431"/>
</dbReference>
<dbReference type="PANTHER" id="PTHR37490">
    <property type="entry name" value="EXPRESSED PROTEIN"/>
    <property type="match status" value="1"/>
</dbReference>
<feature type="domain" description="Glycosyl transferase family 25" evidence="1">
    <location>
        <begin position="194"/>
        <end position="277"/>
    </location>
</feature>
<dbReference type="EMBL" id="JAHFXS010000064">
    <property type="protein sequence ID" value="KAG9989777.1"/>
    <property type="molecule type" value="Genomic_DNA"/>
</dbReference>
<dbReference type="PANTHER" id="PTHR37490:SF2">
    <property type="match status" value="1"/>
</dbReference>
<reference evidence="2" key="2">
    <citation type="submission" date="2021-08" db="EMBL/GenBank/DDBJ databases">
        <authorList>
            <person name="Gostincar C."/>
            <person name="Sun X."/>
            <person name="Song Z."/>
            <person name="Gunde-Cimerman N."/>
        </authorList>
    </citation>
    <scope>NUCLEOTIDE SEQUENCE</scope>
    <source>
        <strain evidence="2">EXF-9298</strain>
    </source>
</reference>
<evidence type="ECO:0000313" key="2">
    <source>
        <dbReference type="EMBL" id="KAG9989777.1"/>
    </source>
</evidence>
<organism evidence="2 3">
    <name type="scientific">Aureobasidium melanogenum</name>
    <name type="common">Aureobasidium pullulans var. melanogenum</name>
    <dbReference type="NCBI Taxonomy" id="46634"/>
    <lineage>
        <taxon>Eukaryota</taxon>
        <taxon>Fungi</taxon>
        <taxon>Dikarya</taxon>
        <taxon>Ascomycota</taxon>
        <taxon>Pezizomycotina</taxon>
        <taxon>Dothideomycetes</taxon>
        <taxon>Dothideomycetidae</taxon>
        <taxon>Dothideales</taxon>
        <taxon>Saccotheciaceae</taxon>
        <taxon>Aureobasidium</taxon>
    </lineage>
</organism>
<evidence type="ECO:0000313" key="3">
    <source>
        <dbReference type="Proteomes" id="UP000729357"/>
    </source>
</evidence>
<accession>A0A9P8K0D1</accession>
<name>A0A9P8K0D1_AURME</name>
<protein>
    <submittedName>
        <fullName evidence="2">Glycosyltransferase family 34 protein</fullName>
    </submittedName>
</protein>
<dbReference type="Proteomes" id="UP000729357">
    <property type="component" value="Unassembled WGS sequence"/>
</dbReference>
<feature type="non-terminal residue" evidence="2">
    <location>
        <position position="515"/>
    </location>
</feature>
<comment type="caution">
    <text evidence="2">The sequence shown here is derived from an EMBL/GenBank/DDBJ whole genome shotgun (WGS) entry which is preliminary data.</text>
</comment>
<keyword evidence="3" id="KW-1185">Reference proteome</keyword>
<dbReference type="Pfam" id="PF01755">
    <property type="entry name" value="Glyco_transf_25"/>
    <property type="match status" value="1"/>
</dbReference>
<gene>
    <name evidence="2" type="ORF">KCU98_g1640</name>
</gene>
<dbReference type="CDD" id="cd06532">
    <property type="entry name" value="Glyco_transf_25"/>
    <property type="match status" value="1"/>
</dbReference>
<dbReference type="AlphaFoldDB" id="A0A9P8K0D1"/>
<evidence type="ECO:0000259" key="1">
    <source>
        <dbReference type="Pfam" id="PF01755"/>
    </source>
</evidence>
<dbReference type="Pfam" id="PF11913">
    <property type="entry name" value="DUF3431"/>
    <property type="match status" value="1"/>
</dbReference>
<sequence length="515" mass="57776">MFSLLRSTFDLPSSNNNLGLPSIVSALQPKQPRKAIVATTLQRNPDSADWIVDLLPDWQPYIFMADGTVNDAPVLASQHAQKIPLALNRGREAASYLSYIITHYYHLPDYMVFVHGDRYQTHNDDPMYDTLPLIQKLDLDYVDLEGYVNLRCNWKHCPKPYIIPKPGHVDGIWEAHGDPLRTVRDEFTYIMKFQKIFLISLPQRTDRRDSFAVQARLSNMSFTVVDGVDGTKVPDKALPYTMDLTPPEVGAWRAHMNVMQDMVANNIASALIFEDDADWDVGIRAQMRELAQGTRWIGNATKKASVPSSPFGDDWDILWVGHCSTKSGRNPRTWVVPHDPTVVPPEHRIYHDKPDMQNWETGPNADNQTRIFFVATYATCMTAYAVSISGAMKILYHQSLSKFNMPIDTGIGFMCANPPGASDFRCIAPYPTMVGLSRPAGDITRFSDINTGLFGDIQPSEKSRSEGLVFSVHQNIERLVAGQAEFQSQFPENTGETMHLDEISAATGHGEIVDL</sequence>
<dbReference type="InterPro" id="IPR002654">
    <property type="entry name" value="Glyco_trans_25"/>
</dbReference>
<reference evidence="2" key="1">
    <citation type="journal article" date="2021" name="J Fungi (Basel)">
        <title>Virulence traits and population genomics of the black yeast Aureobasidium melanogenum.</title>
        <authorList>
            <person name="Cernosa A."/>
            <person name="Sun X."/>
            <person name="Gostincar C."/>
            <person name="Fang C."/>
            <person name="Gunde-Cimerman N."/>
            <person name="Song Z."/>
        </authorList>
    </citation>
    <scope>NUCLEOTIDE SEQUENCE</scope>
    <source>
        <strain evidence="2">EXF-9298</strain>
    </source>
</reference>
<proteinExistence type="predicted"/>